<gene>
    <name evidence="3" type="ORF">CLAFUR5_07639</name>
</gene>
<dbReference type="KEGG" id="ffu:CLAFUR5_07639"/>
<evidence type="ECO:0000313" key="3">
    <source>
        <dbReference type="EMBL" id="UJO18860.1"/>
    </source>
</evidence>
<keyword evidence="4" id="KW-1185">Reference proteome</keyword>
<accession>A0A9Q8PAE7</accession>
<dbReference type="GeneID" id="71987517"/>
<feature type="region of interest" description="Disordered" evidence="2">
    <location>
        <begin position="193"/>
        <end position="232"/>
    </location>
</feature>
<reference evidence="3" key="1">
    <citation type="submission" date="2021-12" db="EMBL/GenBank/DDBJ databases">
        <authorList>
            <person name="Zaccaron A."/>
            <person name="Stergiopoulos I."/>
        </authorList>
    </citation>
    <scope>NUCLEOTIDE SEQUENCE</scope>
    <source>
        <strain evidence="3">Race5_Kim</strain>
    </source>
</reference>
<feature type="compositionally biased region" description="Polar residues" evidence="2">
    <location>
        <begin position="32"/>
        <end position="50"/>
    </location>
</feature>
<dbReference type="AlphaFoldDB" id="A0A9Q8PAE7"/>
<feature type="region of interest" description="Disordered" evidence="2">
    <location>
        <begin position="1"/>
        <end position="89"/>
    </location>
</feature>
<evidence type="ECO:0000256" key="2">
    <source>
        <dbReference type="SAM" id="MobiDB-lite"/>
    </source>
</evidence>
<name>A0A9Q8PAE7_PASFU</name>
<evidence type="ECO:0000256" key="1">
    <source>
        <dbReference type="SAM" id="Coils"/>
    </source>
</evidence>
<evidence type="ECO:0000313" key="4">
    <source>
        <dbReference type="Proteomes" id="UP000756132"/>
    </source>
</evidence>
<organism evidence="3 4">
    <name type="scientific">Passalora fulva</name>
    <name type="common">Tomato leaf mold</name>
    <name type="synonym">Cladosporium fulvum</name>
    <dbReference type="NCBI Taxonomy" id="5499"/>
    <lineage>
        <taxon>Eukaryota</taxon>
        <taxon>Fungi</taxon>
        <taxon>Dikarya</taxon>
        <taxon>Ascomycota</taxon>
        <taxon>Pezizomycotina</taxon>
        <taxon>Dothideomycetes</taxon>
        <taxon>Dothideomycetidae</taxon>
        <taxon>Mycosphaerellales</taxon>
        <taxon>Mycosphaerellaceae</taxon>
        <taxon>Fulvia</taxon>
    </lineage>
</organism>
<proteinExistence type="predicted"/>
<dbReference type="EMBL" id="CP090168">
    <property type="protein sequence ID" value="UJO18860.1"/>
    <property type="molecule type" value="Genomic_DNA"/>
</dbReference>
<protein>
    <submittedName>
        <fullName evidence="3">Uncharacterized protein</fullName>
    </submittedName>
</protein>
<dbReference type="RefSeq" id="XP_047763226.1">
    <property type="nucleotide sequence ID" value="XM_047906787.1"/>
</dbReference>
<reference evidence="3" key="2">
    <citation type="journal article" date="2022" name="Microb. Genom.">
        <title>A chromosome-scale genome assembly of the tomato pathogen Cladosporium fulvum reveals a compartmentalized genome architecture and the presence of a dispensable chromosome.</title>
        <authorList>
            <person name="Zaccaron A.Z."/>
            <person name="Chen L.H."/>
            <person name="Samaras A."/>
            <person name="Stergiopoulos I."/>
        </authorList>
    </citation>
    <scope>NUCLEOTIDE SEQUENCE</scope>
    <source>
        <strain evidence="3">Race5_Kim</strain>
    </source>
</reference>
<dbReference type="Proteomes" id="UP000756132">
    <property type="component" value="Chromosome 6"/>
</dbReference>
<keyword evidence="1" id="KW-0175">Coiled coil</keyword>
<feature type="compositionally biased region" description="Low complexity" evidence="2">
    <location>
        <begin position="52"/>
        <end position="62"/>
    </location>
</feature>
<feature type="coiled-coil region" evidence="1">
    <location>
        <begin position="133"/>
        <end position="160"/>
    </location>
</feature>
<sequence length="232" mass="24967">MAYSPQATPGKKRRIDSLATNTAGGNEPPQWSPNGPLSANTNTDINTPYQPLTPDRTPARAPRPQPGLFSKQARAQRNGVPAALQPPPPDLDPQADFTTALSQAKPLLTNLDSLFLRPLIDLAKQVTTLKASRLQERSEFQHLQAELRDLKNENAALCRHVDASFTDHAAKTQKAVSEVNTKVEELHMRVDDLEGGDEPVAGGAYGGPRMTGPSRQPSVFGGLFGEKGESGC</sequence>